<evidence type="ECO:0008006" key="5">
    <source>
        <dbReference type="Google" id="ProtNLM"/>
    </source>
</evidence>
<keyword evidence="2" id="KW-0802">TPR repeat</keyword>
<keyword evidence="4" id="KW-1185">Reference proteome</keyword>
<dbReference type="EMBL" id="CM032186">
    <property type="protein sequence ID" value="KAG7091315.1"/>
    <property type="molecule type" value="Genomic_DNA"/>
</dbReference>
<dbReference type="PANTHER" id="PTHR45831:SF2">
    <property type="entry name" value="LD24721P"/>
    <property type="match status" value="1"/>
</dbReference>
<reference evidence="3" key="1">
    <citation type="journal article" date="2021" name="Genome Biol. Evol.">
        <title>The assembled and annotated genome of the fairy-ring fungus Marasmius oreades.</title>
        <authorList>
            <person name="Hiltunen M."/>
            <person name="Ament-Velasquez S.L."/>
            <person name="Johannesson H."/>
        </authorList>
    </citation>
    <scope>NUCLEOTIDE SEQUENCE</scope>
    <source>
        <strain evidence="3">03SP1</strain>
    </source>
</reference>
<dbReference type="GO" id="GO:0016020">
    <property type="term" value="C:membrane"/>
    <property type="evidence" value="ECO:0007669"/>
    <property type="project" value="TreeGrafter"/>
</dbReference>
<dbReference type="SMART" id="SM00028">
    <property type="entry name" value="TPR"/>
    <property type="match status" value="3"/>
</dbReference>
<organism evidence="3 4">
    <name type="scientific">Marasmius oreades</name>
    <name type="common">fairy-ring Marasmius</name>
    <dbReference type="NCBI Taxonomy" id="181124"/>
    <lineage>
        <taxon>Eukaryota</taxon>
        <taxon>Fungi</taxon>
        <taxon>Dikarya</taxon>
        <taxon>Basidiomycota</taxon>
        <taxon>Agaricomycotina</taxon>
        <taxon>Agaricomycetes</taxon>
        <taxon>Agaricomycetidae</taxon>
        <taxon>Agaricales</taxon>
        <taxon>Marasmiineae</taxon>
        <taxon>Marasmiaceae</taxon>
        <taxon>Marasmius</taxon>
    </lineage>
</organism>
<keyword evidence="1" id="KW-0677">Repeat</keyword>
<dbReference type="GO" id="GO:0072380">
    <property type="term" value="C:TRC complex"/>
    <property type="evidence" value="ECO:0007669"/>
    <property type="project" value="TreeGrafter"/>
</dbReference>
<dbReference type="Proteomes" id="UP001049176">
    <property type="component" value="Chromosome 6"/>
</dbReference>
<dbReference type="OrthoDB" id="2423701at2759"/>
<sequence>MADDQSTLERAQKLKDEGNTMFARKDYASASVKYTEAIALDEKNPILYANRSACRLHLKQFLDAATDALMATKLNPYYGKAWARLATAKDALGQPEASTLAWQEAIDTLPKENLTESERKQKSEYETGLAAASKALEALNLGADQSGRFLFKNDERSLLPWMCALAMIPQLERERKFESSAWTISQAYLSLEQGNEWMNEMKTQARGGDESTRVRLKVIEFFSNAIMLDSRAFHVGDPDWGKKFNLQMRIENSHHKSWAPFGPEKLFREVEDRLAREGWESVRPALSTTVRSWIMFGFLEGITRRNYTSEAEHMIRAIDVIKWGRETWKNVPSEDRGVIFLDSFLRGVQKLHIEALVKVCATEKDIPIKLQRLEDLLKAAEEMIKGIDGSQAPARQDGPSSAAAFYYYPRGYALGAKAFYYGRKAELTDTEQARKLHAQAFFNYVRATKDIPEDDEQHALYLKAAIEHMIKAGAPVGVQLKCMEKLRLSIERMGQIWGKMLSAQQREYDFVGVLGWEEKYKRLLAEGEITEDSCMVFDKTINNGPASTT</sequence>
<gene>
    <name evidence="3" type="ORF">E1B28_010360</name>
</gene>
<evidence type="ECO:0000256" key="1">
    <source>
        <dbReference type="ARBA" id="ARBA00022737"/>
    </source>
</evidence>
<dbReference type="KEGG" id="more:E1B28_010360"/>
<dbReference type="GO" id="GO:0006620">
    <property type="term" value="P:post-translational protein targeting to endoplasmic reticulum membrane"/>
    <property type="evidence" value="ECO:0007669"/>
    <property type="project" value="TreeGrafter"/>
</dbReference>
<dbReference type="AlphaFoldDB" id="A0A9P7RXM2"/>
<evidence type="ECO:0000256" key="2">
    <source>
        <dbReference type="ARBA" id="ARBA00022803"/>
    </source>
</evidence>
<dbReference type="GeneID" id="66079436"/>
<accession>A0A9P7RXM2</accession>
<dbReference type="SUPFAM" id="SSF48452">
    <property type="entry name" value="TPR-like"/>
    <property type="match status" value="1"/>
</dbReference>
<dbReference type="Gene3D" id="1.25.40.10">
    <property type="entry name" value="Tetratricopeptide repeat domain"/>
    <property type="match status" value="1"/>
</dbReference>
<evidence type="ECO:0000313" key="3">
    <source>
        <dbReference type="EMBL" id="KAG7091315.1"/>
    </source>
</evidence>
<name>A0A9P7RXM2_9AGAR</name>
<comment type="caution">
    <text evidence="3">The sequence shown here is derived from an EMBL/GenBank/DDBJ whole genome shotgun (WGS) entry which is preliminary data.</text>
</comment>
<evidence type="ECO:0000313" key="4">
    <source>
        <dbReference type="Proteomes" id="UP001049176"/>
    </source>
</evidence>
<dbReference type="InterPro" id="IPR047150">
    <property type="entry name" value="SGT"/>
</dbReference>
<dbReference type="PANTHER" id="PTHR45831">
    <property type="entry name" value="LD24721P"/>
    <property type="match status" value="1"/>
</dbReference>
<dbReference type="InterPro" id="IPR011990">
    <property type="entry name" value="TPR-like_helical_dom_sf"/>
</dbReference>
<protein>
    <recommendedName>
        <fullName evidence="5">TPR-like protein</fullName>
    </recommendedName>
</protein>
<proteinExistence type="predicted"/>
<dbReference type="GO" id="GO:0060090">
    <property type="term" value="F:molecular adaptor activity"/>
    <property type="evidence" value="ECO:0007669"/>
    <property type="project" value="TreeGrafter"/>
</dbReference>
<dbReference type="InterPro" id="IPR019734">
    <property type="entry name" value="TPR_rpt"/>
</dbReference>
<dbReference type="RefSeq" id="XP_043007785.1">
    <property type="nucleotide sequence ID" value="XM_043155319.1"/>
</dbReference>